<comment type="caution">
    <text evidence="3">The sequence shown here is derived from an EMBL/GenBank/DDBJ whole genome shotgun (WGS) entry which is preliminary data.</text>
</comment>
<reference evidence="3 4" key="1">
    <citation type="submission" date="2023-09" db="EMBL/GenBank/DDBJ databases">
        <title>Pangenome analysis of Batrachochytrium dendrobatidis and related Chytrids.</title>
        <authorList>
            <person name="Yacoub M.N."/>
            <person name="Stajich J.E."/>
            <person name="James T.Y."/>
        </authorList>
    </citation>
    <scope>NUCLEOTIDE SEQUENCE [LARGE SCALE GENOMIC DNA]</scope>
    <source>
        <strain evidence="3 4">JEL0888</strain>
    </source>
</reference>
<proteinExistence type="predicted"/>
<dbReference type="PANTHER" id="PTHR43550:SF3">
    <property type="entry name" value="3-KETODIHYDROSPHINGOSINE REDUCTASE"/>
    <property type="match status" value="1"/>
</dbReference>
<evidence type="ECO:0000256" key="1">
    <source>
        <dbReference type="ARBA" id="ARBA00022857"/>
    </source>
</evidence>
<feature type="transmembrane region" description="Helical" evidence="2">
    <location>
        <begin position="343"/>
        <end position="365"/>
    </location>
</feature>
<keyword evidence="2" id="KW-0812">Transmembrane</keyword>
<dbReference type="Proteomes" id="UP001527925">
    <property type="component" value="Unassembled WGS sequence"/>
</dbReference>
<feature type="transmembrane region" description="Helical" evidence="2">
    <location>
        <begin position="12"/>
        <end position="35"/>
    </location>
</feature>
<dbReference type="InterPro" id="IPR020904">
    <property type="entry name" value="Sc_DH/Rdtase_CS"/>
</dbReference>
<keyword evidence="2" id="KW-1133">Transmembrane helix</keyword>
<dbReference type="EMBL" id="JADGIZ020000035">
    <property type="protein sequence ID" value="KAL2914231.1"/>
    <property type="molecule type" value="Genomic_DNA"/>
</dbReference>
<evidence type="ECO:0000256" key="2">
    <source>
        <dbReference type="SAM" id="Phobius"/>
    </source>
</evidence>
<keyword evidence="2" id="KW-0472">Membrane</keyword>
<dbReference type="InterPro" id="IPR002347">
    <property type="entry name" value="SDR_fam"/>
</dbReference>
<dbReference type="SUPFAM" id="SSF51735">
    <property type="entry name" value="NAD(P)-binding Rossmann-fold domains"/>
    <property type="match status" value="1"/>
</dbReference>
<dbReference type="PANTHER" id="PTHR43550">
    <property type="entry name" value="3-KETODIHYDROSPHINGOSINE REDUCTASE"/>
    <property type="match status" value="1"/>
</dbReference>
<evidence type="ECO:0000313" key="4">
    <source>
        <dbReference type="Proteomes" id="UP001527925"/>
    </source>
</evidence>
<evidence type="ECO:0000313" key="3">
    <source>
        <dbReference type="EMBL" id="KAL2914231.1"/>
    </source>
</evidence>
<organism evidence="3 4">
    <name type="scientific">Polyrhizophydium stewartii</name>
    <dbReference type="NCBI Taxonomy" id="2732419"/>
    <lineage>
        <taxon>Eukaryota</taxon>
        <taxon>Fungi</taxon>
        <taxon>Fungi incertae sedis</taxon>
        <taxon>Chytridiomycota</taxon>
        <taxon>Chytridiomycota incertae sedis</taxon>
        <taxon>Chytridiomycetes</taxon>
        <taxon>Rhizophydiales</taxon>
        <taxon>Rhizophydiales incertae sedis</taxon>
        <taxon>Polyrhizophydium</taxon>
    </lineage>
</organism>
<dbReference type="PRINTS" id="PR00081">
    <property type="entry name" value="GDHRDH"/>
</dbReference>
<dbReference type="PROSITE" id="PS00061">
    <property type="entry name" value="ADH_SHORT"/>
    <property type="match status" value="1"/>
</dbReference>
<dbReference type="InterPro" id="IPR036291">
    <property type="entry name" value="NAD(P)-bd_dom_sf"/>
</dbReference>
<protein>
    <submittedName>
        <fullName evidence="3">3-dehydrosphinganine reductase</fullName>
    </submittedName>
</protein>
<dbReference type="Pfam" id="PF00106">
    <property type="entry name" value="adh_short"/>
    <property type="match status" value="2"/>
</dbReference>
<accession>A0ABR4N3W8</accession>
<keyword evidence="1" id="KW-0521">NADP</keyword>
<keyword evidence="4" id="KW-1185">Reference proteome</keyword>
<gene>
    <name evidence="3" type="primary">TSC10</name>
    <name evidence="3" type="ORF">HK105_206175</name>
</gene>
<sequence length="375" mass="39501">MSFTSFLLAGGFAYVVNPLVLSLVGLGCVLAAWAASGRFHPATLRKHANGRHVLVTGGSKGLGKAAAAELAQAGARVTIVARGKDVDSATGKSSLDAALEELRTLHSDPSFVRAYAVDLSDYPAVVSFVRSLRGAAGMPDWLVAAAGSATPGYLADQLPADGKREHAHDWLMSGNYTASVNIVRAVVQVAKETGAATSADAALSVVGLTPEQQALMPERIVFVGSMLSLMSFVGYSAYSASKYALQGLAEGLRSEFKPLGTKVHVYLPGNMDTPGHVIENSTKPKITAELEGASTLVTPRDAAQFMFASMLNDRYIFSNDLLGELVRVSASTSAPRPNPVFEIMATPLIAIIFSAWVAFADFSVAKYFRNKAASI</sequence>
<name>A0ABR4N3W8_9FUNG</name>
<dbReference type="Gene3D" id="3.40.50.720">
    <property type="entry name" value="NAD(P)-binding Rossmann-like Domain"/>
    <property type="match status" value="1"/>
</dbReference>